<dbReference type="PROSITE" id="PS50932">
    <property type="entry name" value="HTH_LACI_2"/>
    <property type="match status" value="1"/>
</dbReference>
<dbReference type="InterPro" id="IPR028082">
    <property type="entry name" value="Peripla_BP_I"/>
</dbReference>
<accession>A0ABP8ZRR2</accession>
<dbReference type="Pfam" id="PF13377">
    <property type="entry name" value="Peripla_BP_3"/>
    <property type="match status" value="1"/>
</dbReference>
<comment type="caution">
    <text evidence="5">The sequence shown here is derived from an EMBL/GenBank/DDBJ whole genome shotgun (WGS) entry which is preliminary data.</text>
</comment>
<proteinExistence type="predicted"/>
<dbReference type="CDD" id="cd06267">
    <property type="entry name" value="PBP1_LacI_sugar_binding-like"/>
    <property type="match status" value="1"/>
</dbReference>
<reference evidence="6" key="1">
    <citation type="journal article" date="2019" name="Int. J. Syst. Evol. Microbiol.">
        <title>The Global Catalogue of Microorganisms (GCM) 10K type strain sequencing project: providing services to taxonomists for standard genome sequencing and annotation.</title>
        <authorList>
            <consortium name="The Broad Institute Genomics Platform"/>
            <consortium name="The Broad Institute Genome Sequencing Center for Infectious Disease"/>
            <person name="Wu L."/>
            <person name="Ma J."/>
        </authorList>
    </citation>
    <scope>NUCLEOTIDE SEQUENCE [LARGE SCALE GENOMIC DNA]</scope>
    <source>
        <strain evidence="6">JCM 18537</strain>
    </source>
</reference>
<sequence length="326" mass="34526">MAQQEGRGRPTMKDVAEAAGVSRALVSIVFRDAPGAGEETRRHVREVAERLGYRVDRRAQLLRQSRTRTLGVVFDVHAAFHGEIVEELYPAADSRGLALSLSAITPMRTEEIAVESLLDERVEGLVLLGSALPAAALMDVADRLPSVAVARPTGGAMPAARTDDRAGGRLAARHLVELGRRRVVYLDGGDVAGGRERREGHLEAMAEAGLPADVVAGGLDEEAGVRAARELLDRSQLPDAVAAFNDRCAIGVLDVLLRAGVDVPREIAVIGFDDIRAGRLETIGLSTIAQDAAGLASDAVDLVVDGRPGAERVRAPRLVVRRTTGG</sequence>
<evidence type="ECO:0000256" key="1">
    <source>
        <dbReference type="ARBA" id="ARBA00023015"/>
    </source>
</evidence>
<dbReference type="SMART" id="SM00354">
    <property type="entry name" value="HTH_LACI"/>
    <property type="match status" value="1"/>
</dbReference>
<dbReference type="PANTHER" id="PTHR30146">
    <property type="entry name" value="LACI-RELATED TRANSCRIPTIONAL REPRESSOR"/>
    <property type="match status" value="1"/>
</dbReference>
<evidence type="ECO:0000313" key="5">
    <source>
        <dbReference type="EMBL" id="GAA4762820.1"/>
    </source>
</evidence>
<dbReference type="CDD" id="cd01392">
    <property type="entry name" value="HTH_LacI"/>
    <property type="match status" value="1"/>
</dbReference>
<evidence type="ECO:0000256" key="3">
    <source>
        <dbReference type="ARBA" id="ARBA00023163"/>
    </source>
</evidence>
<dbReference type="SUPFAM" id="SSF53822">
    <property type="entry name" value="Periplasmic binding protein-like I"/>
    <property type="match status" value="1"/>
</dbReference>
<dbReference type="InterPro" id="IPR000843">
    <property type="entry name" value="HTH_LacI"/>
</dbReference>
<evidence type="ECO:0000259" key="4">
    <source>
        <dbReference type="PROSITE" id="PS50932"/>
    </source>
</evidence>
<dbReference type="SUPFAM" id="SSF47413">
    <property type="entry name" value="lambda repressor-like DNA-binding domains"/>
    <property type="match status" value="1"/>
</dbReference>
<evidence type="ECO:0000256" key="2">
    <source>
        <dbReference type="ARBA" id="ARBA00023125"/>
    </source>
</evidence>
<dbReference type="GO" id="GO:0003677">
    <property type="term" value="F:DNA binding"/>
    <property type="evidence" value="ECO:0007669"/>
    <property type="project" value="UniProtKB-KW"/>
</dbReference>
<dbReference type="InterPro" id="IPR046335">
    <property type="entry name" value="LacI/GalR-like_sensor"/>
</dbReference>
<keyword evidence="3" id="KW-0804">Transcription</keyword>
<dbReference type="EMBL" id="BAABKO010000001">
    <property type="protein sequence ID" value="GAA4762820.1"/>
    <property type="molecule type" value="Genomic_DNA"/>
</dbReference>
<name>A0ABP8ZRR2_9MICO</name>
<feature type="domain" description="HTH lacI-type" evidence="4">
    <location>
        <begin position="10"/>
        <end position="64"/>
    </location>
</feature>
<dbReference type="PANTHER" id="PTHR30146:SF109">
    <property type="entry name" value="HTH-TYPE TRANSCRIPTIONAL REGULATOR GALS"/>
    <property type="match status" value="1"/>
</dbReference>
<dbReference type="Gene3D" id="1.10.260.40">
    <property type="entry name" value="lambda repressor-like DNA-binding domains"/>
    <property type="match status" value="1"/>
</dbReference>
<dbReference type="Proteomes" id="UP001501645">
    <property type="component" value="Unassembled WGS sequence"/>
</dbReference>
<dbReference type="Pfam" id="PF00356">
    <property type="entry name" value="LacI"/>
    <property type="match status" value="1"/>
</dbReference>
<dbReference type="Gene3D" id="3.40.50.2300">
    <property type="match status" value="2"/>
</dbReference>
<gene>
    <name evidence="5" type="ORF">GCM10023351_01630</name>
</gene>
<protein>
    <submittedName>
        <fullName evidence="5">LacI family DNA-binding transcriptional regulator</fullName>
    </submittedName>
</protein>
<keyword evidence="6" id="KW-1185">Reference proteome</keyword>
<evidence type="ECO:0000313" key="6">
    <source>
        <dbReference type="Proteomes" id="UP001501645"/>
    </source>
</evidence>
<dbReference type="RefSeq" id="WP_345434944.1">
    <property type="nucleotide sequence ID" value="NZ_BAABKO010000001.1"/>
</dbReference>
<keyword evidence="2 5" id="KW-0238">DNA-binding</keyword>
<keyword evidence="1" id="KW-0805">Transcription regulation</keyword>
<dbReference type="InterPro" id="IPR010982">
    <property type="entry name" value="Lambda_DNA-bd_dom_sf"/>
</dbReference>
<organism evidence="5 6">
    <name type="scientific">Microbacterium gilvum</name>
    <dbReference type="NCBI Taxonomy" id="1336204"/>
    <lineage>
        <taxon>Bacteria</taxon>
        <taxon>Bacillati</taxon>
        <taxon>Actinomycetota</taxon>
        <taxon>Actinomycetes</taxon>
        <taxon>Micrococcales</taxon>
        <taxon>Microbacteriaceae</taxon>
        <taxon>Microbacterium</taxon>
    </lineage>
</organism>